<name>A0A8J3ABT5_9ACTN</name>
<evidence type="ECO:0000256" key="3">
    <source>
        <dbReference type="ARBA" id="ARBA00004813"/>
    </source>
</evidence>
<evidence type="ECO:0000256" key="12">
    <source>
        <dbReference type="SAM" id="MobiDB-lite"/>
    </source>
</evidence>
<dbReference type="Pfam" id="PF02779">
    <property type="entry name" value="Transket_pyr"/>
    <property type="match status" value="1"/>
</dbReference>
<dbReference type="OrthoDB" id="9759785at2"/>
<dbReference type="InterPro" id="IPR029061">
    <property type="entry name" value="THDP-binding"/>
</dbReference>
<evidence type="ECO:0000256" key="7">
    <source>
        <dbReference type="ARBA" id="ARBA00023002"/>
    </source>
</evidence>
<keyword evidence="5" id="KW-0479">Metal-binding</keyword>
<dbReference type="InterPro" id="IPR011603">
    <property type="entry name" value="2oxoglutarate_DH_E1"/>
</dbReference>
<evidence type="ECO:0000256" key="6">
    <source>
        <dbReference type="ARBA" id="ARBA00022842"/>
    </source>
</evidence>
<dbReference type="GO" id="GO:0004591">
    <property type="term" value="F:oxoglutarate dehydrogenase (succinyl-transferring) activity"/>
    <property type="evidence" value="ECO:0007669"/>
    <property type="project" value="UniProtKB-EC"/>
</dbReference>
<dbReference type="Gene3D" id="3.30.559.10">
    <property type="entry name" value="Chloramphenicol acetyltransferase-like domain"/>
    <property type="match status" value="1"/>
</dbReference>
<dbReference type="Gene3D" id="1.10.287.1150">
    <property type="entry name" value="TPP helical domain"/>
    <property type="match status" value="1"/>
</dbReference>
<comment type="catalytic activity">
    <reaction evidence="10">
        <text>N(6)-[(R)-lipoyl]-L-lysyl-[protein] + 2-oxoglutarate + H(+) = N(6)-[(R)-S(8)-succinyldihydrolipoyl]-L-lysyl-[protein] + CO2</text>
        <dbReference type="Rhea" id="RHEA:12188"/>
        <dbReference type="Rhea" id="RHEA-COMP:10474"/>
        <dbReference type="Rhea" id="RHEA-COMP:20092"/>
        <dbReference type="ChEBI" id="CHEBI:15378"/>
        <dbReference type="ChEBI" id="CHEBI:16526"/>
        <dbReference type="ChEBI" id="CHEBI:16810"/>
        <dbReference type="ChEBI" id="CHEBI:83099"/>
        <dbReference type="ChEBI" id="CHEBI:83120"/>
        <dbReference type="EC" id="1.2.4.2"/>
    </reaction>
</comment>
<accession>A0A8J3ABT5</accession>
<sequence>MANQPAASSQSELNAWLVEEMYEQYRDNPDALSKSWRDFFADYRPEDQGRTGNGAARTASKPSGNGAAGASGVARTAPTVAADDPAASRIRGVGARIVENMETSLGVPTATSVRDVPAKLLEVNRRIVNNYLRRTRGGKVSFTHLIAYAMVRAVDAVPAMKSTYAQTEDGKPALRRADHFGLGLAVDVENKDGSRSLLVPVIQDADALAFDEFLRAYEEIIRKIRTGKLDPAMFSGGTITVTNPGTIGTVHSIPRLMSGQAAILGVGSIDYPAGYQAADPRTIAKLGVSKVITLTSTYDHRVIQGAESGLFLKRVHELLLGEHGFYDEVFSALGLPYEPARWRPDSSDFDDEFDLLAKQSKVDQLANMYRVRGHLIADLDPLRLQPKAMHNELDPTYYGLSIWDLDRDFITDIGGTPRRMPLQKILGVLRDAYCRTIGIEYGHVLDPEQKHWIREKVEGVDDELSPEDQLWILERLNAAEAFESFLHTKYVGQKRFGIEGGESLIPLLDAVCEAAADDADMADIVMGMAHRGRLNVLSNIVGKSYHQIFGEFEGHIDPDTVQGSGDVKYHLGTHGVYEARSGNTVELHLPPNPSHLEAVNPVVEGIARAKQDRYDRGEEYVYPALPLLMHGDAAFAGQGVVTETLNLSQLRGYRTGGTIHVVINNQVGFTTSPHAARSSYYATDVAKTVHAPILHVNGDDPEAVVRVARLAFEYRQRFHRDIVIDLICYRRHGHNEADDPSFTQPQMYEVIDNLRSVRKLYTERLVRRGDISIEQAEEFLQDFEARLEEAFSSTKQAAPPEPPKAIRPEESTSILPPAETGVARDVLDRIAANQFDVPEGFTRHPKLDRIFKKARERYDAGTIDWAFGETLAFGSLVLEGTNVRLAGQDSRRGTFSQRHAVQVDFKTGEDHLPLQKLDDEQGKFFIYDSLLSEYAAVGFEYGYSVEDKTSLVAWEAQFGDFVNGAQIIIDQFIVAAEDKWGETSGLVLLLPHGFEGQGPEHSSGRIERFLTLCAEDNIQVVNCTTAAQYFHVLRRQMHREVRKPLIIFTPKSLLRSPNAFSNIDEFTAGSFRETLDDPTWAEGDRSQVQAVTLSFGKVAYDLMKARDTREAPVAVVRVEQLYPFPGDQIREILASYPNAKDVVWVQEEPSNMGGWGFVDGRLWNLLDELDDGRKLRHAARVPSASPAAGQHVVHDQELEQLLGDTFDPVGKG</sequence>
<dbReference type="Pfam" id="PF16078">
    <property type="entry name" value="2-oxogl_dehyd_N"/>
    <property type="match status" value="1"/>
</dbReference>
<keyword evidence="8" id="KW-0786">Thiamine pyrophosphate</keyword>
<dbReference type="NCBIfam" id="NF008907">
    <property type="entry name" value="PRK12270.1"/>
    <property type="match status" value="1"/>
</dbReference>
<reference evidence="14" key="1">
    <citation type="journal article" date="2014" name="Int. J. Syst. Evol. Microbiol.">
        <title>Complete genome sequence of Corynebacterium casei LMG S-19264T (=DSM 44701T), isolated from a smear-ripened cheese.</title>
        <authorList>
            <consortium name="US DOE Joint Genome Institute (JGI-PGF)"/>
            <person name="Walter F."/>
            <person name="Albersmeier A."/>
            <person name="Kalinowski J."/>
            <person name="Ruckert C."/>
        </authorList>
    </citation>
    <scope>NUCLEOTIDE SEQUENCE</scope>
    <source>
        <strain evidence="14">CGMCC 1.14988</strain>
    </source>
</reference>
<reference evidence="14" key="2">
    <citation type="submission" date="2020-09" db="EMBL/GenBank/DDBJ databases">
        <authorList>
            <person name="Sun Q."/>
            <person name="Zhou Y."/>
        </authorList>
    </citation>
    <scope>NUCLEOTIDE SEQUENCE</scope>
    <source>
        <strain evidence="14">CGMCC 1.14988</strain>
    </source>
</reference>
<dbReference type="Proteomes" id="UP000650511">
    <property type="component" value="Unassembled WGS sequence"/>
</dbReference>
<keyword evidence="6" id="KW-0460">Magnesium</keyword>
<comment type="cofactor">
    <cofactor evidence="2">
        <name>thiamine diphosphate</name>
        <dbReference type="ChEBI" id="CHEBI:58937"/>
    </cofactor>
</comment>
<dbReference type="InterPro" id="IPR005475">
    <property type="entry name" value="Transketolase-like_Pyr-bd"/>
</dbReference>
<dbReference type="GO" id="GO:0030976">
    <property type="term" value="F:thiamine pyrophosphate binding"/>
    <property type="evidence" value="ECO:0007669"/>
    <property type="project" value="InterPro"/>
</dbReference>
<dbReference type="InterPro" id="IPR023213">
    <property type="entry name" value="CAT-like_dom_sf"/>
</dbReference>
<dbReference type="EMBL" id="BMHA01000009">
    <property type="protein sequence ID" value="GGI07848.1"/>
    <property type="molecule type" value="Genomic_DNA"/>
</dbReference>
<dbReference type="UniPathway" id="UPA00223">
    <property type="reaction ID" value="UER00997"/>
</dbReference>
<feature type="compositionally biased region" description="Low complexity" evidence="12">
    <location>
        <begin position="59"/>
        <end position="80"/>
    </location>
</feature>
<evidence type="ECO:0000256" key="5">
    <source>
        <dbReference type="ARBA" id="ARBA00022723"/>
    </source>
</evidence>
<dbReference type="Pfam" id="PF00198">
    <property type="entry name" value="2-oxoacid_dh"/>
    <property type="match status" value="1"/>
</dbReference>
<evidence type="ECO:0000256" key="9">
    <source>
        <dbReference type="ARBA" id="ARBA00023268"/>
    </source>
</evidence>
<dbReference type="Gene3D" id="3.40.50.11610">
    <property type="entry name" value="Multifunctional 2-oxoglutarate metabolism enzyme, C-terminal domain"/>
    <property type="match status" value="1"/>
</dbReference>
<dbReference type="Pfam" id="PF16870">
    <property type="entry name" value="OxoGdeHyase_C"/>
    <property type="match status" value="1"/>
</dbReference>
<evidence type="ECO:0000313" key="15">
    <source>
        <dbReference type="Proteomes" id="UP000650511"/>
    </source>
</evidence>
<dbReference type="SUPFAM" id="SSF52518">
    <property type="entry name" value="Thiamin diphosphate-binding fold (THDP-binding)"/>
    <property type="match status" value="2"/>
</dbReference>
<gene>
    <name evidence="14" type="primary">kgd</name>
    <name evidence="14" type="ORF">GCM10011354_26140</name>
</gene>
<dbReference type="CDD" id="cd02016">
    <property type="entry name" value="TPP_E1_OGDC_like"/>
    <property type="match status" value="1"/>
</dbReference>
<evidence type="ECO:0000313" key="14">
    <source>
        <dbReference type="EMBL" id="GGI07848.1"/>
    </source>
</evidence>
<dbReference type="InterPro" id="IPR001017">
    <property type="entry name" value="DH_E1"/>
</dbReference>
<evidence type="ECO:0000256" key="11">
    <source>
        <dbReference type="ARBA" id="ARBA00052761"/>
    </source>
</evidence>
<dbReference type="InterPro" id="IPR042179">
    <property type="entry name" value="KGD_C_sf"/>
</dbReference>
<feature type="domain" description="Transketolase-like pyrimidine-binding" evidence="13">
    <location>
        <begin position="863"/>
        <end position="1056"/>
    </location>
</feature>
<evidence type="ECO:0000259" key="13">
    <source>
        <dbReference type="SMART" id="SM00861"/>
    </source>
</evidence>
<keyword evidence="7" id="KW-0560">Oxidoreductase</keyword>
<dbReference type="PANTHER" id="PTHR23152:SF4">
    <property type="entry name" value="2-OXOADIPATE DEHYDROGENASE COMPLEX COMPONENT E1"/>
    <property type="match status" value="1"/>
</dbReference>
<keyword evidence="15" id="KW-1185">Reference proteome</keyword>
<dbReference type="AlphaFoldDB" id="A0A8J3ABT5"/>
<feature type="region of interest" description="Disordered" evidence="12">
    <location>
        <begin position="44"/>
        <end position="80"/>
    </location>
</feature>
<dbReference type="NCBIfam" id="NF006914">
    <property type="entry name" value="PRK09404.1"/>
    <property type="match status" value="1"/>
</dbReference>
<evidence type="ECO:0000256" key="1">
    <source>
        <dbReference type="ARBA" id="ARBA00001946"/>
    </source>
</evidence>
<dbReference type="NCBIfam" id="TIGR00239">
    <property type="entry name" value="2oxo_dh_E1"/>
    <property type="match status" value="1"/>
</dbReference>
<dbReference type="GO" id="GO:0000287">
    <property type="term" value="F:magnesium ion binding"/>
    <property type="evidence" value="ECO:0007669"/>
    <property type="project" value="UniProtKB-ARBA"/>
</dbReference>
<dbReference type="GO" id="GO:0004149">
    <property type="term" value="F:dihydrolipoyllysine-residue succinyltransferase activity"/>
    <property type="evidence" value="ECO:0007669"/>
    <property type="project" value="UniProtKB-EC"/>
</dbReference>
<dbReference type="RefSeq" id="WP_130651040.1">
    <property type="nucleotide sequence ID" value="NZ_BMHA01000009.1"/>
</dbReference>
<evidence type="ECO:0000256" key="8">
    <source>
        <dbReference type="ARBA" id="ARBA00023052"/>
    </source>
</evidence>
<keyword evidence="9" id="KW-0511">Multifunctional enzyme</keyword>
<protein>
    <submittedName>
        <fullName evidence="14">Alpha-ketoglutarate decarboxylase</fullName>
    </submittedName>
</protein>
<dbReference type="Gene3D" id="3.40.50.970">
    <property type="match status" value="1"/>
</dbReference>
<keyword evidence="4" id="KW-0816">Tricarboxylic acid cycle</keyword>
<evidence type="ECO:0000256" key="10">
    <source>
        <dbReference type="ARBA" id="ARBA00051911"/>
    </source>
</evidence>
<comment type="caution">
    <text evidence="14">The sequence shown here is derived from an EMBL/GenBank/DDBJ whole genome shotgun (WGS) entry which is preliminary data.</text>
</comment>
<comment type="catalytic activity">
    <reaction evidence="11">
        <text>N(6)-[(R)-dihydrolipoyl]-L-lysyl-[protein] + succinyl-CoA = N(6)-[(R)-S(8)-succinyldihydrolipoyl]-L-lysyl-[protein] + CoA</text>
        <dbReference type="Rhea" id="RHEA:15213"/>
        <dbReference type="Rhea" id="RHEA-COMP:10475"/>
        <dbReference type="Rhea" id="RHEA-COMP:20092"/>
        <dbReference type="ChEBI" id="CHEBI:57287"/>
        <dbReference type="ChEBI" id="CHEBI:57292"/>
        <dbReference type="ChEBI" id="CHEBI:83100"/>
        <dbReference type="ChEBI" id="CHEBI:83120"/>
        <dbReference type="EC" id="2.3.1.61"/>
    </reaction>
</comment>
<evidence type="ECO:0000256" key="2">
    <source>
        <dbReference type="ARBA" id="ARBA00001964"/>
    </source>
</evidence>
<comment type="cofactor">
    <cofactor evidence="1">
        <name>Mg(2+)</name>
        <dbReference type="ChEBI" id="CHEBI:18420"/>
    </cofactor>
</comment>
<dbReference type="PIRSF" id="PIRSF000157">
    <property type="entry name" value="Oxoglu_dh_E1"/>
    <property type="match status" value="1"/>
</dbReference>
<dbReference type="SMART" id="SM00861">
    <property type="entry name" value="Transket_pyr"/>
    <property type="match status" value="1"/>
</dbReference>
<dbReference type="SUPFAM" id="SSF52777">
    <property type="entry name" value="CoA-dependent acyltransferases"/>
    <property type="match status" value="1"/>
</dbReference>
<dbReference type="InterPro" id="IPR032106">
    <property type="entry name" value="2-oxogl_dehyd_N"/>
</dbReference>
<dbReference type="PANTHER" id="PTHR23152">
    <property type="entry name" value="2-OXOGLUTARATE DEHYDROGENASE"/>
    <property type="match status" value="1"/>
</dbReference>
<comment type="pathway">
    <text evidence="3">Carbohydrate metabolism; tricarboxylic acid cycle; succinyl-CoA from 2-oxoglutarate (dehydrogenase route): step 1/1.</text>
</comment>
<dbReference type="InterPro" id="IPR031717">
    <property type="entry name" value="ODO-1/KGD_C"/>
</dbReference>
<organism evidence="14 15">
    <name type="scientific">Egicoccus halophilus</name>
    <dbReference type="NCBI Taxonomy" id="1670830"/>
    <lineage>
        <taxon>Bacteria</taxon>
        <taxon>Bacillati</taxon>
        <taxon>Actinomycetota</taxon>
        <taxon>Nitriliruptoria</taxon>
        <taxon>Egicoccales</taxon>
        <taxon>Egicoccaceae</taxon>
        <taxon>Egicoccus</taxon>
    </lineage>
</organism>
<dbReference type="GO" id="GO:0005829">
    <property type="term" value="C:cytosol"/>
    <property type="evidence" value="ECO:0007669"/>
    <property type="project" value="TreeGrafter"/>
</dbReference>
<dbReference type="Gene3D" id="3.40.50.12470">
    <property type="match status" value="1"/>
</dbReference>
<evidence type="ECO:0000256" key="4">
    <source>
        <dbReference type="ARBA" id="ARBA00022532"/>
    </source>
</evidence>
<dbReference type="Pfam" id="PF00676">
    <property type="entry name" value="E1_dh"/>
    <property type="match status" value="1"/>
</dbReference>
<proteinExistence type="predicted"/>
<dbReference type="GO" id="GO:0006099">
    <property type="term" value="P:tricarboxylic acid cycle"/>
    <property type="evidence" value="ECO:0007669"/>
    <property type="project" value="UniProtKB-UniPathway"/>
</dbReference>
<dbReference type="InterPro" id="IPR001078">
    <property type="entry name" value="2-oxoacid_DH_actylTfrase"/>
</dbReference>
<dbReference type="GO" id="GO:0045252">
    <property type="term" value="C:oxoglutarate dehydrogenase complex"/>
    <property type="evidence" value="ECO:0007669"/>
    <property type="project" value="TreeGrafter"/>
</dbReference>